<dbReference type="EMBL" id="FMZM01000006">
    <property type="protein sequence ID" value="SDD14046.1"/>
    <property type="molecule type" value="Genomic_DNA"/>
</dbReference>
<evidence type="ECO:0000313" key="2">
    <source>
        <dbReference type="EMBL" id="SDD14046.1"/>
    </source>
</evidence>
<dbReference type="InterPro" id="IPR025159">
    <property type="entry name" value="AbiEi_N"/>
</dbReference>
<evidence type="ECO:0000259" key="1">
    <source>
        <dbReference type="Pfam" id="PF13338"/>
    </source>
</evidence>
<keyword evidence="3" id="KW-1185">Reference proteome</keyword>
<protein>
    <submittedName>
        <fullName evidence="2">Transcriptional regulator, AbiEi antitoxin, Type IV TA system</fullName>
    </submittedName>
</protein>
<feature type="domain" description="AbiEi antitoxin N-terminal" evidence="1">
    <location>
        <begin position="7"/>
        <end position="45"/>
    </location>
</feature>
<dbReference type="Proteomes" id="UP000199034">
    <property type="component" value="Unassembled WGS sequence"/>
</dbReference>
<reference evidence="2 3" key="1">
    <citation type="submission" date="2016-10" db="EMBL/GenBank/DDBJ databases">
        <authorList>
            <person name="de Groot N.N."/>
        </authorList>
    </citation>
    <scope>NUCLEOTIDE SEQUENCE [LARGE SCALE GENOMIC DNA]</scope>
    <source>
        <strain evidence="2 3">CGMCC 4.6858</strain>
    </source>
</reference>
<dbReference type="Pfam" id="PF13338">
    <property type="entry name" value="AbiEi_4"/>
    <property type="match status" value="1"/>
</dbReference>
<evidence type="ECO:0000313" key="3">
    <source>
        <dbReference type="Proteomes" id="UP000199034"/>
    </source>
</evidence>
<dbReference type="OrthoDB" id="5143202at2"/>
<organism evidence="2 3">
    <name type="scientific">Nocardioides lianchengensis</name>
    <dbReference type="NCBI Taxonomy" id="1045774"/>
    <lineage>
        <taxon>Bacteria</taxon>
        <taxon>Bacillati</taxon>
        <taxon>Actinomycetota</taxon>
        <taxon>Actinomycetes</taxon>
        <taxon>Propionibacteriales</taxon>
        <taxon>Nocardioidaceae</taxon>
        <taxon>Nocardioides</taxon>
    </lineage>
</organism>
<dbReference type="AlphaFoldDB" id="A0A1G6SCW5"/>
<dbReference type="STRING" id="1045774.SAMN05421872_10686"/>
<accession>A0A1G6SCW5</accession>
<proteinExistence type="predicted"/>
<name>A0A1G6SCW5_9ACTN</name>
<sequence length="313" mass="34912">MPDIPFDQHGILLRRAAIRAGYDDNWLNRMLRAGAVVRIRHGAYADPSVWAHLTAAERHVVLSRAVLEQYDDRVALSHASAHLLRGGPDWGLDLSTVNLTNLFGRGDRTQAGITHHHGTVRVGDITRHEPHWITSPGRTAVETAAAAEHVAAVCVLDWTLQQKLATQEELTAYAETHMREWPGSIGLPRAVARADGRSESVGETRTRLNLNDHHIATEPQWKILHSSGRVAGLVDALLPDLGVMVEFDGAVKYGRLLKPGQTISDVIRAERARELLLEELTGLRMVRFVWADLDRPDRMAERVRRVAEQRRAS</sequence>
<dbReference type="RefSeq" id="WP_090855923.1">
    <property type="nucleotide sequence ID" value="NZ_FMZM01000006.1"/>
</dbReference>
<gene>
    <name evidence="2" type="ORF">SAMN05421872_10686</name>
</gene>